<gene>
    <name evidence="3" type="ORF">CVIRNUC_000163</name>
</gene>
<accession>A0AAV1HS88</accession>
<proteinExistence type="predicted"/>
<dbReference type="EMBL" id="CAUYUE010000001">
    <property type="protein sequence ID" value="CAK0732669.1"/>
    <property type="molecule type" value="Genomic_DNA"/>
</dbReference>
<evidence type="ECO:0000259" key="2">
    <source>
        <dbReference type="Pfam" id="PF01755"/>
    </source>
</evidence>
<comment type="caution">
    <text evidence="3">The sequence shown here is derived from an EMBL/GenBank/DDBJ whole genome shotgun (WGS) entry which is preliminary data.</text>
</comment>
<organism evidence="3 4">
    <name type="scientific">Coccomyxa viridis</name>
    <dbReference type="NCBI Taxonomy" id="1274662"/>
    <lineage>
        <taxon>Eukaryota</taxon>
        <taxon>Viridiplantae</taxon>
        <taxon>Chlorophyta</taxon>
        <taxon>core chlorophytes</taxon>
        <taxon>Trebouxiophyceae</taxon>
        <taxon>Trebouxiophyceae incertae sedis</taxon>
        <taxon>Coccomyxaceae</taxon>
        <taxon>Coccomyxa</taxon>
    </lineage>
</organism>
<name>A0AAV1HS88_9CHLO</name>
<sequence>MVRSGETAVLHQQVIVVLLLFSATLTSAHQRSEQDVARGATPSTLLQAWKSFCKGNTSRCGDGKHLSPAPPTKGYIISLPEDAAARKHLEQTVHALGITTEHVPGVRSDQLGAAGEFLECKPATTAYDCQAGLTRSHIDAWTRLAQSGESAAWIFEDDAIFHDNFISLFPEYWSRVPRNFQVVYVGHVFWGTKFDDEIVHAAPSTTPWGTHAYIIEAETAERLLLLGNHFIERARRHAAKRASSWQLDGHDIKIDHFIKNYYDDLLPRRHRSKWLTFESPTRLPWSFKGVVASHSNDCNCKCDAIEQCIRNAKSPITMANGLVGQHNCKTAIESLIRWQTEIQHIPQARLCNSTKEQRSEFLENPSLPLLLQVLRPAKLSTSSMKDTGKHQ</sequence>
<evidence type="ECO:0000256" key="1">
    <source>
        <dbReference type="SAM" id="SignalP"/>
    </source>
</evidence>
<keyword evidence="1" id="KW-0732">Signal</keyword>
<keyword evidence="4" id="KW-1185">Reference proteome</keyword>
<protein>
    <recommendedName>
        <fullName evidence="2">Glycosyl transferase family 25 domain-containing protein</fullName>
    </recommendedName>
</protein>
<dbReference type="AlphaFoldDB" id="A0AAV1HS88"/>
<feature type="domain" description="Glycosyl transferase family 25" evidence="2">
    <location>
        <begin position="73"/>
        <end position="186"/>
    </location>
</feature>
<evidence type="ECO:0000313" key="4">
    <source>
        <dbReference type="Proteomes" id="UP001314263"/>
    </source>
</evidence>
<feature type="signal peptide" evidence="1">
    <location>
        <begin position="1"/>
        <end position="28"/>
    </location>
</feature>
<dbReference type="Pfam" id="PF01755">
    <property type="entry name" value="Glyco_transf_25"/>
    <property type="match status" value="1"/>
</dbReference>
<evidence type="ECO:0000313" key="3">
    <source>
        <dbReference type="EMBL" id="CAK0732669.1"/>
    </source>
</evidence>
<dbReference type="Proteomes" id="UP001314263">
    <property type="component" value="Unassembled WGS sequence"/>
</dbReference>
<reference evidence="3 4" key="1">
    <citation type="submission" date="2023-10" db="EMBL/GenBank/DDBJ databases">
        <authorList>
            <person name="Maclean D."/>
            <person name="Macfadyen A."/>
        </authorList>
    </citation>
    <scope>NUCLEOTIDE SEQUENCE [LARGE SCALE GENOMIC DNA]</scope>
</reference>
<feature type="chain" id="PRO_5043740604" description="Glycosyl transferase family 25 domain-containing protein" evidence="1">
    <location>
        <begin position="29"/>
        <end position="391"/>
    </location>
</feature>
<dbReference type="InterPro" id="IPR002654">
    <property type="entry name" value="Glyco_trans_25"/>
</dbReference>